<gene>
    <name evidence="10" type="ORF">PFBG_04122</name>
</gene>
<feature type="domain" description="Plasmodium falciparum erythrocyte membrane protein-1 N-terminal segment" evidence="7">
    <location>
        <begin position="16"/>
        <end position="51"/>
    </location>
</feature>
<feature type="domain" description="Duffy-antigen binding" evidence="5">
    <location>
        <begin position="117"/>
        <end position="313"/>
    </location>
</feature>
<name>W7FBR0_PLAF8</name>
<dbReference type="FunFam" id="1.20.58.1930:FF:000001">
    <property type="entry name" value="Erythrocyte membrane protein 1, PfEMP1"/>
    <property type="match status" value="1"/>
</dbReference>
<feature type="region of interest" description="Disordered" evidence="2">
    <location>
        <begin position="1619"/>
        <end position="1656"/>
    </location>
</feature>
<evidence type="ECO:0000259" key="5">
    <source>
        <dbReference type="Pfam" id="PF05424"/>
    </source>
</evidence>
<feature type="region of interest" description="Disordered" evidence="2">
    <location>
        <begin position="758"/>
        <end position="839"/>
    </location>
</feature>
<feature type="domain" description="Duffy-antigen binding" evidence="5">
    <location>
        <begin position="908"/>
        <end position="1165"/>
    </location>
</feature>
<dbReference type="InterPro" id="IPR041480">
    <property type="entry name" value="CIDR1_gamma"/>
</dbReference>
<feature type="compositionally biased region" description="Basic and acidic residues" evidence="2">
    <location>
        <begin position="80"/>
        <end position="109"/>
    </location>
</feature>
<evidence type="ECO:0008006" key="12">
    <source>
        <dbReference type="Google" id="ProtNLM"/>
    </source>
</evidence>
<feature type="region of interest" description="Disordered" evidence="2">
    <location>
        <begin position="79"/>
        <end position="109"/>
    </location>
</feature>
<dbReference type="InterPro" id="IPR008602">
    <property type="entry name" value="Duffy-antigen-binding"/>
</dbReference>
<dbReference type="Gene3D" id="1.20.58.830">
    <property type="match status" value="3"/>
</dbReference>
<evidence type="ECO:0000259" key="9">
    <source>
        <dbReference type="Pfam" id="PF22672"/>
    </source>
</evidence>
<dbReference type="GO" id="GO:0046789">
    <property type="term" value="F:host cell surface receptor binding"/>
    <property type="evidence" value="ECO:0007669"/>
    <property type="project" value="InterPro"/>
</dbReference>
<evidence type="ECO:0000256" key="1">
    <source>
        <dbReference type="SAM" id="Coils"/>
    </source>
</evidence>
<feature type="region of interest" description="Disordered" evidence="2">
    <location>
        <begin position="1669"/>
        <end position="1731"/>
    </location>
</feature>
<feature type="compositionally biased region" description="Acidic residues" evidence="2">
    <location>
        <begin position="789"/>
        <end position="815"/>
    </location>
</feature>
<evidence type="ECO:0000259" key="4">
    <source>
        <dbReference type="Pfam" id="PF03011"/>
    </source>
</evidence>
<dbReference type="Pfam" id="PF05424">
    <property type="entry name" value="Duffy_binding"/>
    <property type="match status" value="2"/>
</dbReference>
<dbReference type="EMBL" id="KE123629">
    <property type="protein sequence ID" value="EUR68157.1"/>
    <property type="molecule type" value="Genomic_DNA"/>
</dbReference>
<feature type="coiled-coil region" evidence="1">
    <location>
        <begin position="1085"/>
        <end position="1112"/>
    </location>
</feature>
<feature type="compositionally biased region" description="Basic and acidic residues" evidence="2">
    <location>
        <begin position="1203"/>
        <end position="1214"/>
    </location>
</feature>
<feature type="domain" description="Duffy-binding-like" evidence="4">
    <location>
        <begin position="1487"/>
        <end position="1626"/>
    </location>
</feature>
<dbReference type="InterPro" id="IPR004258">
    <property type="entry name" value="DBL"/>
</dbReference>
<dbReference type="Gene3D" id="1.20.1310.20">
    <property type="entry name" value="Duffy-antigen binding domain"/>
    <property type="match status" value="2"/>
</dbReference>
<keyword evidence="3" id="KW-0472">Membrane</keyword>
<dbReference type="InterPro" id="IPR054595">
    <property type="entry name" value="DBL_C"/>
</dbReference>
<keyword evidence="3" id="KW-1133">Transmembrane helix</keyword>
<feature type="compositionally biased region" description="Basic and acidic residues" evidence="2">
    <location>
        <begin position="758"/>
        <end position="769"/>
    </location>
</feature>
<evidence type="ECO:0000256" key="3">
    <source>
        <dbReference type="SAM" id="Phobius"/>
    </source>
</evidence>
<evidence type="ECO:0000259" key="8">
    <source>
        <dbReference type="Pfam" id="PF18562"/>
    </source>
</evidence>
<feature type="domain" description="Duffy-binding-like" evidence="4">
    <location>
        <begin position="621"/>
        <end position="765"/>
    </location>
</feature>
<dbReference type="OrthoDB" id="378902at2759"/>
<dbReference type="Pfam" id="PF15445">
    <property type="entry name" value="ATS"/>
    <property type="match status" value="1"/>
</dbReference>
<evidence type="ECO:0000256" key="2">
    <source>
        <dbReference type="SAM" id="MobiDB-lite"/>
    </source>
</evidence>
<organism evidence="10 11">
    <name type="scientific">Plasmodium falciparum (isolate 7G8)</name>
    <dbReference type="NCBI Taxonomy" id="57266"/>
    <lineage>
        <taxon>Eukaryota</taxon>
        <taxon>Sar</taxon>
        <taxon>Alveolata</taxon>
        <taxon>Apicomplexa</taxon>
        <taxon>Aconoidasida</taxon>
        <taxon>Haemosporida</taxon>
        <taxon>Plasmodiidae</taxon>
        <taxon>Plasmodium</taxon>
        <taxon>Plasmodium (Laverania)</taxon>
    </lineage>
</organism>
<dbReference type="InterPro" id="IPR029210">
    <property type="entry name" value="PfEMP1_NTS"/>
</dbReference>
<reference evidence="11" key="1">
    <citation type="submission" date="2007-11" db="EMBL/GenBank/DDBJ databases">
        <authorList>
            <consortium name="The Broad Institute Genome Sequencing Platform"/>
            <person name="Volkman S.K."/>
            <person name="Daily J.P."/>
            <person name="Sarr O."/>
            <person name="Ndiaye D."/>
            <person name="Ndir O."/>
            <person name="Mboup S."/>
            <person name="Lukens A."/>
            <person name="Stange-Thomann N."/>
            <person name="Mauceli E."/>
            <person name="Gnerre S."/>
            <person name="Jaffe D."/>
            <person name="Zainoun J."/>
            <person name="Wiegand R.C."/>
            <person name="Birren B."/>
            <person name="Galagan J."/>
            <person name="Lander E."/>
            <person name="Wirth D.F."/>
        </authorList>
    </citation>
    <scope>NUCLEOTIDE SEQUENCE [LARGE SCALE GENOMIC DNA]</scope>
    <source>
        <strain evidence="11">7G8</strain>
    </source>
</reference>
<evidence type="ECO:0000313" key="11">
    <source>
        <dbReference type="Proteomes" id="UP000030688"/>
    </source>
</evidence>
<feature type="compositionally biased region" description="Basic and acidic residues" evidence="2">
    <location>
        <begin position="879"/>
        <end position="906"/>
    </location>
</feature>
<feature type="transmembrane region" description="Helical" evidence="3">
    <location>
        <begin position="1734"/>
        <end position="1755"/>
    </location>
</feature>
<keyword evidence="3" id="KW-0812">Transmembrane</keyword>
<sequence length="1968" mass="221436">MVSQKPTAEDYGKATSAKEFLDLIGETVQEKVHDAAKKYVSELKGDLSRATYPKDEHHTDSTSSNPCHLDYRYHTNVTDGHGKEHPCKDRPEVRFSDTEGAQCDKSKIKDNKGKSEGACAPYRRSSLCDHHLSYMNAGKTNTTDNLLLEVCLAAKFEGASIKGYHPQHKRTNPDSQLCTELARSFADIGDIVRGKDLFLGNSVESAQRIILEKNLKGVFGNIYNELTTSGKNVDKAKERYKGDADNNYFQLREDWWEENRETVWKAITCDVHGSDYFRHTCSAGKYRTATNHDCRCINFSVPTYFDYVPQYLRWLHEWAEDFCRKKKKYVNIVKKFCREGENGKDKYCSGDGFDCTKTIRAKYIYAIGDECTKCSFWCGFYKKWLANQKQEFLKQKKKYETEISGSSRKKRSTSNNNYKGYDEEFYNILKSKNVGGLDKFLELLKEQSECKRFSTDEGTIDFTKHDNKNNDQKGTFYYSKYCEICPECGVEKKSNGEFQEKTKNESGECKGGKRYEIPIGTHHNVIPVLSFGDKRDEIKSKIHTFCNQTSGSSGGGSGDCGGNSDSSLCEPWKCYKEDDIEKHFEDDLEYDKEVKGAGGLCILEKTNGKEKVNKQKTFNDFFYFWVGRLLNDSIEWREKLGKCLKNGTKILCKNGCKTPCKCYESWVEQKKTEWGKIVQHFNTQDGFGDFGHYFVLETVLEDSFLEDITKAYGDARAIQGIKKTLAKKKKERDADTSNQKTIIDYLLDHEKEDAKKCVTDNPDKCEDTGGSRSQTPHSPAAPTAGPVEPDSDDDADEEAEEEKQEEQPEEVEETAEDHTEEPQEPPQQEASPTPAPAGPDVCKIVGGILTKDNLEAACKLKYDGKYYGWKCIPTSGGEKATDSESERPTRQRREASGDTTGSDKDGAICIPPRRRKLYIGKIKEWANNSGNDTQVSGGNTDALRDAFIQSAAIETFFLWDRYKKLNTKGKGSQDGGLPQVLPVDAPVLPFRGTPGPSGFNVRAGGLGASPIALELPDGAGGSEETPETSLKSGTIPNDFLRLMFYTLGDYRDILVRGGGDVNSGNDVTSRSNDNKNIVFEAGGTDEKDKQEMEKIQQEIDKILKQGENKESASGGPISLSVNQTQSSDKRTNWWKTNGEHIWNGMICALTYRDSEQKGEPPEVDESLKSALWDDTNNKPKNDYQYSSVTIGGEGAEGQLQSTDSKDAARGEKTPLDSFIKRPPYFRYLEEWGQNFCKERKKRLEKIKGDCKVEENNGRRGELKQKYSGDGEDCDRRNTTNGVFADLEGQSCADSCKSYKKWIDIKKIQYEKQEKIYSKQKTDAKNNNGFYTKLEKNWTTATAFLQNLGSCKKDNGNEIGEGKKIFDDKDKTFGPAKNCKPCSEFKIKCKGTDHCDSSKGNGCDSKNSITAKDIETMGTRTDDVSMLVSDNGESGFGDGLQDSCGGAGIFKGIKENKWKCGNVCGLDVCGLKSDNGKNYDQIILIRAFIERWLENFLEDYNKIRHKISHRMNNGEGCKCINGCIEKWVEQKKEEWKKIKEHYQKQYGGNDSGESYPVKTILEKFEHRPEFNKAIKPCNDLKSFEKSCGLNGDDSSQKKKGEERDLVVCFLEKLEKKIEQCKKKHDKNSVETSDQPDKQCQESPPLPEDYEEENPVTQHPSFCNIEKKAEPMEEVETCGENDEKKDEQSTDEKPAAPEVPGPTAPSGDETPVLKPEEEAPGPPPPAPADQPFDSTILQTTIPFGVALALGSIAFFFMKKKTKSSVGNLFQILQIPKGDYDIPTKLSPNRYIPYTSGKYRGKRYIYLEGDSGTDSGYTDHYSDITSSSESEYEEMDINDIYVPGSPKYKTLIEVVLEPSGNNTTASGQIHMDNPKTTNEFTYVDSNPNQVDDTYVDSNPDNSSMDTILDDLDKYNEPYYDVQDDIYYDVNDHDTSTADSNAMDVPSKVQIEMDVNTKLVKEKYPIADVWDI</sequence>
<proteinExistence type="predicted"/>
<dbReference type="Pfam" id="PF03011">
    <property type="entry name" value="PFEMP"/>
    <property type="match status" value="2"/>
</dbReference>
<feature type="region of interest" description="Disordered" evidence="2">
    <location>
        <begin position="1172"/>
        <end position="1215"/>
    </location>
</feature>
<feature type="compositionally biased region" description="Basic and acidic residues" evidence="2">
    <location>
        <begin position="1679"/>
        <end position="1693"/>
    </location>
</feature>
<feature type="domain" description="Duffy-binding-like" evidence="9">
    <location>
        <begin position="317"/>
        <end position="467"/>
    </location>
</feature>
<dbReference type="Pfam" id="PF22672">
    <property type="entry name" value="DBL_C"/>
    <property type="match status" value="2"/>
</dbReference>
<protein>
    <recommendedName>
        <fullName evidence="12">Erythrocyte membrane protein 1, PfEMP1</fullName>
    </recommendedName>
</protein>
<dbReference type="FunFam" id="1.20.58.830:FF:000003">
    <property type="entry name" value="Erythrocyte membrane protein 1, PfEMP1"/>
    <property type="match status" value="1"/>
</dbReference>
<accession>W7FBR0</accession>
<dbReference type="Proteomes" id="UP000030688">
    <property type="component" value="Unassembled WGS sequence"/>
</dbReference>
<dbReference type="Gene3D" id="1.20.58.1930">
    <property type="match status" value="1"/>
</dbReference>
<dbReference type="SUPFAM" id="SSF140924">
    <property type="entry name" value="Duffy binding domain-like"/>
    <property type="match status" value="4"/>
</dbReference>
<feature type="region of interest" description="Disordered" evidence="2">
    <location>
        <begin position="873"/>
        <end position="907"/>
    </location>
</feature>
<feature type="domain" description="Cysteine-rich interdomain region 1 gamma" evidence="8">
    <location>
        <begin position="1420"/>
        <end position="1471"/>
    </location>
</feature>
<evidence type="ECO:0000313" key="10">
    <source>
        <dbReference type="EMBL" id="EUR68157.1"/>
    </source>
</evidence>
<evidence type="ECO:0000259" key="6">
    <source>
        <dbReference type="Pfam" id="PF15445"/>
    </source>
</evidence>
<dbReference type="Pfam" id="PF18562">
    <property type="entry name" value="CIDR1_gamma"/>
    <property type="match status" value="1"/>
</dbReference>
<dbReference type="GO" id="GO:0016020">
    <property type="term" value="C:membrane"/>
    <property type="evidence" value="ECO:0007669"/>
    <property type="project" value="InterPro"/>
</dbReference>
<feature type="domain" description="Duffy-binding-like" evidence="9">
    <location>
        <begin position="1230"/>
        <end position="1375"/>
    </location>
</feature>
<feature type="domain" description="Plasmodium falciparum erythrocyte membrane protein 1 acidic terminal segment" evidence="6">
    <location>
        <begin position="1738"/>
        <end position="1862"/>
    </location>
</feature>
<keyword evidence="1" id="KW-0175">Coiled coil</keyword>
<dbReference type="FunFam" id="1.20.1310.20:FF:000001">
    <property type="entry name" value="Erythrocyte membrane protein 1, PfEMP1"/>
    <property type="match status" value="1"/>
</dbReference>
<evidence type="ECO:0000259" key="7">
    <source>
        <dbReference type="Pfam" id="PF15447"/>
    </source>
</evidence>
<dbReference type="InterPro" id="IPR029211">
    <property type="entry name" value="PfEMP1_ATS"/>
</dbReference>
<dbReference type="Pfam" id="PF15447">
    <property type="entry name" value="NTS"/>
    <property type="match status" value="1"/>
</dbReference>
<dbReference type="InterPro" id="IPR042202">
    <property type="entry name" value="Duffy-ag-bd_sf"/>
</dbReference>
<reference evidence="10 11" key="2">
    <citation type="submission" date="2013-02" db="EMBL/GenBank/DDBJ databases">
        <title>The Genome Sequence of Plasmodium falciparum 7G8.</title>
        <authorList>
            <consortium name="The Broad Institute Genome Sequencing Platform"/>
            <consortium name="The Broad Institute Genome Sequencing Center for Infectious Disease"/>
            <person name="Neafsey D."/>
            <person name="Cheeseman I."/>
            <person name="Volkman S."/>
            <person name="Adams J."/>
            <person name="Walker B."/>
            <person name="Young S.K."/>
            <person name="Zeng Q."/>
            <person name="Gargeya S."/>
            <person name="Fitzgerald M."/>
            <person name="Haas B."/>
            <person name="Abouelleil A."/>
            <person name="Alvarado L."/>
            <person name="Arachchi H.M."/>
            <person name="Berlin A.M."/>
            <person name="Chapman S.B."/>
            <person name="Dewar J."/>
            <person name="Goldberg J."/>
            <person name="Griggs A."/>
            <person name="Gujja S."/>
            <person name="Hansen M."/>
            <person name="Howarth C."/>
            <person name="Imamovic A."/>
            <person name="Larimer J."/>
            <person name="McCowan C."/>
            <person name="Murphy C."/>
            <person name="Neiman D."/>
            <person name="Pearson M."/>
            <person name="Priest M."/>
            <person name="Roberts A."/>
            <person name="Saif S."/>
            <person name="Shea T."/>
            <person name="Sisk P."/>
            <person name="Sykes S."/>
            <person name="Wortman J."/>
            <person name="Nusbaum C."/>
            <person name="Birren B."/>
        </authorList>
    </citation>
    <scope>NUCLEOTIDE SEQUENCE [LARGE SCALE GENOMIC DNA]</scope>
    <source>
        <strain evidence="10 11">7G8</strain>
    </source>
</reference>